<feature type="active site" description="Proton acceptor" evidence="10">
    <location>
        <position position="379"/>
    </location>
</feature>
<feature type="domain" description="Thiolase C-terminal" evidence="13">
    <location>
        <begin position="268"/>
        <end position="391"/>
    </location>
</feature>
<keyword evidence="9 11" id="KW-0012">Acyltransferase</keyword>
<protein>
    <submittedName>
        <fullName evidence="14">Acetyl-CoA acetyltransferase</fullName>
    </submittedName>
</protein>
<evidence type="ECO:0000259" key="13">
    <source>
        <dbReference type="Pfam" id="PF02803"/>
    </source>
</evidence>
<dbReference type="FunFam" id="3.40.47.10:FF:000010">
    <property type="entry name" value="Acetyl-CoA acetyltransferase (Thiolase)"/>
    <property type="match status" value="1"/>
</dbReference>
<evidence type="ECO:0000256" key="4">
    <source>
        <dbReference type="ARBA" id="ARBA00022679"/>
    </source>
</evidence>
<dbReference type="Pfam" id="PF02803">
    <property type="entry name" value="Thiolase_C"/>
    <property type="match status" value="1"/>
</dbReference>
<comment type="similarity">
    <text evidence="3 11">Belongs to the thiolase-like superfamily. Thiolase family.</text>
</comment>
<dbReference type="GO" id="GO:0010124">
    <property type="term" value="P:phenylacetate catabolic process"/>
    <property type="evidence" value="ECO:0007669"/>
    <property type="project" value="TreeGrafter"/>
</dbReference>
<dbReference type="InterPro" id="IPR050215">
    <property type="entry name" value="Thiolase-like_sf_Thiolase"/>
</dbReference>
<evidence type="ECO:0000256" key="5">
    <source>
        <dbReference type="ARBA" id="ARBA00022832"/>
    </source>
</evidence>
<dbReference type="InterPro" id="IPR020615">
    <property type="entry name" value="Thiolase_acyl_enz_int_AS"/>
</dbReference>
<name>A0A5K7YQD1_9BACT</name>
<evidence type="ECO:0000256" key="10">
    <source>
        <dbReference type="PIRSR" id="PIRSR000429-1"/>
    </source>
</evidence>
<keyword evidence="6" id="KW-0809">Transit peptide</keyword>
<keyword evidence="4 11" id="KW-0808">Transferase</keyword>
<dbReference type="CDD" id="cd00751">
    <property type="entry name" value="thiolase"/>
    <property type="match status" value="1"/>
</dbReference>
<evidence type="ECO:0000256" key="2">
    <source>
        <dbReference type="ARBA" id="ARBA00005189"/>
    </source>
</evidence>
<dbReference type="PANTHER" id="PTHR43853">
    <property type="entry name" value="3-KETOACYL-COA THIOLASE, PEROXISOMAL"/>
    <property type="match status" value="1"/>
</dbReference>
<keyword evidence="5" id="KW-0276">Fatty acid metabolism</keyword>
<dbReference type="PROSITE" id="PS00098">
    <property type="entry name" value="THIOLASE_1"/>
    <property type="match status" value="1"/>
</dbReference>
<evidence type="ECO:0000256" key="6">
    <source>
        <dbReference type="ARBA" id="ARBA00022946"/>
    </source>
</evidence>
<evidence type="ECO:0000256" key="11">
    <source>
        <dbReference type="RuleBase" id="RU003557"/>
    </source>
</evidence>
<evidence type="ECO:0000256" key="3">
    <source>
        <dbReference type="ARBA" id="ARBA00010982"/>
    </source>
</evidence>
<organism evidence="14 15">
    <name type="scientific">Desulfosarcina alkanivorans</name>
    <dbReference type="NCBI Taxonomy" id="571177"/>
    <lineage>
        <taxon>Bacteria</taxon>
        <taxon>Pseudomonadati</taxon>
        <taxon>Thermodesulfobacteriota</taxon>
        <taxon>Desulfobacteria</taxon>
        <taxon>Desulfobacterales</taxon>
        <taxon>Desulfosarcinaceae</taxon>
        <taxon>Desulfosarcina</taxon>
    </lineage>
</organism>
<accession>A0A5K7YQD1</accession>
<sequence length="394" mass="42029">MRDAYIVTSVRTPGCRRGKGALKDTRPEDLLSFIMKAAVEKTGKIEPKDFDDVMIGCSFPEAEQGLNIGRLATQIAGFPVTVSGATVNRFCSSGLEAIALSSLRVMAGWSEMTMGGGVESMTYVPMGGNLPRPHPEHSRAHADLYASMGITAENVANRYNITREDQDAFAYESQMKAVKAQKEGLYTEIVPTPAAKYVLQDNGTYKKETFLQDFDDGVRATTTKEGLAKLRAVFAVNGSVTAGNSSQTTDGAAATIIASEEAVKKYGLKPIAKLKMYTTVGCEPDEMGVGPRYAIPKLLDLAGMKPSDIGLWEINEAFASQALYCIRELGLVDSMDKININGGAIALGHPLGCTGAKLCATLLANMQRKGVKYGVESMCIGGGMGAAALFELCD</sequence>
<feature type="domain" description="Thiolase N-terminal" evidence="12">
    <location>
        <begin position="5"/>
        <end position="261"/>
    </location>
</feature>
<comment type="pathway">
    <text evidence="2">Lipid metabolism.</text>
</comment>
<evidence type="ECO:0000313" key="15">
    <source>
        <dbReference type="Proteomes" id="UP000427906"/>
    </source>
</evidence>
<gene>
    <name evidence="14" type="ORF">DSCA_44650</name>
</gene>
<dbReference type="Pfam" id="PF00108">
    <property type="entry name" value="Thiolase_N"/>
    <property type="match status" value="1"/>
</dbReference>
<reference evidence="14 15" key="1">
    <citation type="submission" date="2019-11" db="EMBL/GenBank/DDBJ databases">
        <title>Comparative genomics of hydrocarbon-degrading Desulfosarcina strains.</title>
        <authorList>
            <person name="Watanabe M."/>
            <person name="Kojima H."/>
            <person name="Fukui M."/>
        </authorList>
    </citation>
    <scope>NUCLEOTIDE SEQUENCE [LARGE SCALE GENOMIC DNA]</scope>
    <source>
        <strain evidence="14 15">PL12</strain>
    </source>
</reference>
<dbReference type="InterPro" id="IPR020616">
    <property type="entry name" value="Thiolase_N"/>
</dbReference>
<dbReference type="SUPFAM" id="SSF53901">
    <property type="entry name" value="Thiolase-like"/>
    <property type="match status" value="2"/>
</dbReference>
<dbReference type="Gene3D" id="3.40.47.10">
    <property type="match status" value="1"/>
</dbReference>
<dbReference type="EMBL" id="AP021874">
    <property type="protein sequence ID" value="BBO70535.1"/>
    <property type="molecule type" value="Genomic_DNA"/>
</dbReference>
<dbReference type="KEGG" id="dalk:DSCA_44650"/>
<comment type="subcellular location">
    <subcellularLocation>
        <location evidence="1">Peroxisome</location>
    </subcellularLocation>
</comment>
<dbReference type="RefSeq" id="WP_155318477.1">
    <property type="nucleotide sequence ID" value="NZ_AP021874.1"/>
</dbReference>
<evidence type="ECO:0000259" key="12">
    <source>
        <dbReference type="Pfam" id="PF00108"/>
    </source>
</evidence>
<dbReference type="OrthoDB" id="4565318at2"/>
<dbReference type="PANTHER" id="PTHR43853:SF8">
    <property type="entry name" value="3-KETOACYL-COA THIOLASE, PEROXISOMAL"/>
    <property type="match status" value="1"/>
</dbReference>
<feature type="active site" description="Proton acceptor" evidence="10">
    <location>
        <position position="349"/>
    </location>
</feature>
<dbReference type="PIRSF" id="PIRSF000429">
    <property type="entry name" value="Ac-CoA_Ac_transf"/>
    <property type="match status" value="1"/>
</dbReference>
<keyword evidence="15" id="KW-1185">Reference proteome</keyword>
<evidence type="ECO:0000313" key="14">
    <source>
        <dbReference type="EMBL" id="BBO70535.1"/>
    </source>
</evidence>
<dbReference type="Proteomes" id="UP000427906">
    <property type="component" value="Chromosome"/>
</dbReference>
<feature type="active site" description="Acyl-thioester intermediate" evidence="10">
    <location>
        <position position="91"/>
    </location>
</feature>
<dbReference type="InterPro" id="IPR016039">
    <property type="entry name" value="Thiolase-like"/>
</dbReference>
<dbReference type="GO" id="GO:0005737">
    <property type="term" value="C:cytoplasm"/>
    <property type="evidence" value="ECO:0007669"/>
    <property type="project" value="UniProtKB-ARBA"/>
</dbReference>
<evidence type="ECO:0000256" key="8">
    <source>
        <dbReference type="ARBA" id="ARBA00023140"/>
    </source>
</evidence>
<dbReference type="PROSITE" id="PS00737">
    <property type="entry name" value="THIOLASE_2"/>
    <property type="match status" value="1"/>
</dbReference>
<keyword evidence="7" id="KW-0443">Lipid metabolism</keyword>
<dbReference type="NCBIfam" id="TIGR01930">
    <property type="entry name" value="AcCoA-C-Actrans"/>
    <property type="match status" value="1"/>
</dbReference>
<dbReference type="InterPro" id="IPR020613">
    <property type="entry name" value="Thiolase_CS"/>
</dbReference>
<evidence type="ECO:0000256" key="1">
    <source>
        <dbReference type="ARBA" id="ARBA00004275"/>
    </source>
</evidence>
<proteinExistence type="inferred from homology"/>
<keyword evidence="8" id="KW-0576">Peroxisome</keyword>
<dbReference type="GO" id="GO:0006635">
    <property type="term" value="P:fatty acid beta-oxidation"/>
    <property type="evidence" value="ECO:0007669"/>
    <property type="project" value="TreeGrafter"/>
</dbReference>
<dbReference type="GO" id="GO:0003988">
    <property type="term" value="F:acetyl-CoA C-acyltransferase activity"/>
    <property type="evidence" value="ECO:0007669"/>
    <property type="project" value="UniProtKB-ARBA"/>
</dbReference>
<dbReference type="AlphaFoldDB" id="A0A5K7YQD1"/>
<evidence type="ECO:0000256" key="9">
    <source>
        <dbReference type="ARBA" id="ARBA00023315"/>
    </source>
</evidence>
<dbReference type="InterPro" id="IPR002155">
    <property type="entry name" value="Thiolase"/>
</dbReference>
<dbReference type="InterPro" id="IPR020617">
    <property type="entry name" value="Thiolase_C"/>
</dbReference>
<evidence type="ECO:0000256" key="7">
    <source>
        <dbReference type="ARBA" id="ARBA00023098"/>
    </source>
</evidence>